<feature type="region of interest" description="Disordered" evidence="7">
    <location>
        <begin position="461"/>
        <end position="486"/>
    </location>
</feature>
<feature type="transmembrane region" description="Helical" evidence="8">
    <location>
        <begin position="202"/>
        <end position="221"/>
    </location>
</feature>
<accession>A0A813G947</accession>
<feature type="binding site" evidence="4">
    <location>
        <begin position="604"/>
        <end position="608"/>
    </location>
    <ligand>
        <name>AMP</name>
        <dbReference type="ChEBI" id="CHEBI:456215"/>
    </ligand>
</feature>
<evidence type="ECO:0000256" key="5">
    <source>
        <dbReference type="PIRSR" id="PIRSR623088-3"/>
    </source>
</evidence>
<dbReference type="AlphaFoldDB" id="A0A813G947"/>
<evidence type="ECO:0000256" key="4">
    <source>
        <dbReference type="PIRSR" id="PIRSR623088-2"/>
    </source>
</evidence>
<dbReference type="InterPro" id="IPR036971">
    <property type="entry name" value="PDEase_catalytic_dom_sf"/>
</dbReference>
<evidence type="ECO:0000256" key="1">
    <source>
        <dbReference type="ARBA" id="ARBA00022723"/>
    </source>
</evidence>
<dbReference type="PRINTS" id="PR00387">
    <property type="entry name" value="PDIESTERASE1"/>
</dbReference>
<dbReference type="PROSITE" id="PS00126">
    <property type="entry name" value="PDEASE_I_1"/>
    <property type="match status" value="1"/>
</dbReference>
<keyword evidence="2 6" id="KW-0378">Hydrolase</keyword>
<feature type="compositionally biased region" description="Polar residues" evidence="7">
    <location>
        <begin position="1006"/>
        <end position="1015"/>
    </location>
</feature>
<protein>
    <recommendedName>
        <fullName evidence="6">Phosphodiesterase</fullName>
        <ecNumber evidence="6">3.1.4.-</ecNumber>
    </recommendedName>
</protein>
<dbReference type="SUPFAM" id="SSF109604">
    <property type="entry name" value="HD-domain/PDEase-like"/>
    <property type="match status" value="1"/>
</dbReference>
<feature type="binding site" evidence="4">
    <location>
        <position position="815"/>
    </location>
    <ligand>
        <name>AMP</name>
        <dbReference type="ChEBI" id="CHEBI:456215"/>
    </ligand>
</feature>
<keyword evidence="8" id="KW-0812">Transmembrane</keyword>
<feature type="domain" description="PDEase" evidence="9">
    <location>
        <begin position="509"/>
        <end position="992"/>
    </location>
</feature>
<evidence type="ECO:0000313" key="10">
    <source>
        <dbReference type="EMBL" id="CAE8623560.1"/>
    </source>
</evidence>
<evidence type="ECO:0000313" key="11">
    <source>
        <dbReference type="Proteomes" id="UP000654075"/>
    </source>
</evidence>
<feature type="binding site" evidence="5">
    <location>
        <position position="608"/>
    </location>
    <ligand>
        <name>Zn(2+)</name>
        <dbReference type="ChEBI" id="CHEBI:29105"/>
        <label>1</label>
    </ligand>
</feature>
<feature type="binding site" evidence="5">
    <location>
        <position position="647"/>
    </location>
    <ligand>
        <name>Zn(2+)</name>
        <dbReference type="ChEBI" id="CHEBI:29105"/>
        <label>2</label>
    </ligand>
</feature>
<evidence type="ECO:0000256" key="6">
    <source>
        <dbReference type="RuleBase" id="RU363067"/>
    </source>
</evidence>
<sequence>MLVAVQLYEVQKASSWQNGKEDPQKEAMQMLGRCGPVSILQSWDASRETEAPGSLGLLTKWSPVSENSMQHQVEYCGSVPLRWCSAAACQEDSASSDDSDDDKGKDDLVAHPEANARVDSEGLREETGQIKHAVEELTSSPLLSESAATVVFVVVLALALLAANPAGAGWAVFIIISCIVVLAFAAAGPFQKAPWCKPPENISAAFAALWIWALCLLLTVSSSPSRRRKLFGDDGADDGLEICEESGAALWITLILVMSAVFLRMPSHAFAALGQIVAAQHLLIGLLLPRAECGQVKVHSWDGPGGVLLGLPPIWVPALQLHFIALALSLVHHWQETDRLVCAAAKDFIEGSLQRVANVNDDASDSRTVFKTKTEQILDAFEEEQNCCNAFIYKVQQYQTYERLAMPANNAWLLMLSVQLDLTTSCIEELKSNAGQSSGQSLTLQDTFAADQNISGWIGGQGNGGSKEEASPMVSGGSNASHESREHEVGKSLPICSGANRFAMPSAVSGSILEDVVDYPLTGSDTMENPARFGSSVMFDPALSKQCGVGTWEFDAKKVAEEQGCVLKIVGMELLGKYSFFPEDCLSEFLDVLEKGYNPRNSYHSSAHAADMTNSFHFMFLNCGLMDKATIPGMTVATIVLAGLGHDVGHPGVNNVFHVNSRHELAITYNDRSVLENFHAAELQRLLSVPYGKKAKVRLLSSMTYKEISQERNFMTSLILSTDMSKHMQDLGNFRVKLGTEAFDPVNDSGDQQMALSWLFRASDIGHSAKPWELHKAWSLSVVDEFHAQGDKEKRLGLPISPLCDREGFDLPKSQAGFLQFICLPTFTEIARLEEALEKIDEEDDSFSGCNSGPTMEKMQSLSVARRVSVARAVQPILGRRPSVLPHQVHPASPGAAGFGRRRSFANLGSDVVAVSNKVAPALEEAVSPPPSARRPSISGRLGLSPRTLMALVANPPASSPPTVKMRRMLACTILERCEENLQQWKTMAEEQEQAALHERGVSPRKCSNGSMSGK</sequence>
<organism evidence="10 11">
    <name type="scientific">Polarella glacialis</name>
    <name type="common">Dinoflagellate</name>
    <dbReference type="NCBI Taxonomy" id="89957"/>
    <lineage>
        <taxon>Eukaryota</taxon>
        <taxon>Sar</taxon>
        <taxon>Alveolata</taxon>
        <taxon>Dinophyceae</taxon>
        <taxon>Suessiales</taxon>
        <taxon>Suessiaceae</taxon>
        <taxon>Polarella</taxon>
    </lineage>
</organism>
<dbReference type="InterPro" id="IPR003607">
    <property type="entry name" value="HD/PDEase_dom"/>
</dbReference>
<evidence type="ECO:0000256" key="8">
    <source>
        <dbReference type="SAM" id="Phobius"/>
    </source>
</evidence>
<reference evidence="10" key="1">
    <citation type="submission" date="2021-02" db="EMBL/GenBank/DDBJ databases">
        <authorList>
            <person name="Dougan E. K."/>
            <person name="Rhodes N."/>
            <person name="Thang M."/>
            <person name="Chan C."/>
        </authorList>
    </citation>
    <scope>NUCLEOTIDE SEQUENCE</scope>
</reference>
<feature type="binding site" evidence="5">
    <location>
        <position position="646"/>
    </location>
    <ligand>
        <name>Zn(2+)</name>
        <dbReference type="ChEBI" id="CHEBI:29105"/>
        <label>1</label>
    </ligand>
</feature>
<comment type="cofactor">
    <cofactor evidence="6">
        <name>a divalent metal cation</name>
        <dbReference type="ChEBI" id="CHEBI:60240"/>
    </cofactor>
    <text evidence="6">Binds 2 divalent metal cations per subunit. Site 1 may preferentially bind zinc ions, while site 2 has a preference for magnesium and/or manganese ions.</text>
</comment>
<feature type="region of interest" description="Disordered" evidence="7">
    <location>
        <begin position="991"/>
        <end position="1015"/>
    </location>
</feature>
<keyword evidence="11" id="KW-1185">Reference proteome</keyword>
<keyword evidence="8" id="KW-1133">Transmembrane helix</keyword>
<dbReference type="Pfam" id="PF00233">
    <property type="entry name" value="PDEase_I"/>
    <property type="match status" value="1"/>
</dbReference>
<feature type="binding site" evidence="5">
    <location>
        <position position="647"/>
    </location>
    <ligand>
        <name>Zn(2+)</name>
        <dbReference type="ChEBI" id="CHEBI:29105"/>
        <label>1</label>
    </ligand>
</feature>
<dbReference type="OrthoDB" id="331721at2759"/>
<keyword evidence="8" id="KW-0472">Membrane</keyword>
<dbReference type="CDD" id="cd00077">
    <property type="entry name" value="HDc"/>
    <property type="match status" value="1"/>
</dbReference>
<dbReference type="PROSITE" id="PS51845">
    <property type="entry name" value="PDEASE_I_2"/>
    <property type="match status" value="1"/>
</dbReference>
<feature type="binding site" evidence="4">
    <location>
        <position position="647"/>
    </location>
    <ligand>
        <name>AMP</name>
        <dbReference type="ChEBI" id="CHEBI:456215"/>
    </ligand>
</feature>
<dbReference type="InterPro" id="IPR023174">
    <property type="entry name" value="PDEase_CS"/>
</dbReference>
<feature type="transmembrane region" description="Helical" evidence="8">
    <location>
        <begin position="170"/>
        <end position="190"/>
    </location>
</feature>
<feature type="transmembrane region" description="Helical" evidence="8">
    <location>
        <begin position="146"/>
        <end position="163"/>
    </location>
</feature>
<proteinExistence type="inferred from homology"/>
<comment type="caution">
    <text evidence="10">The sequence shown here is derived from an EMBL/GenBank/DDBJ whole genome shotgun (WGS) entry which is preliminary data.</text>
</comment>
<dbReference type="GO" id="GO:0046872">
    <property type="term" value="F:metal ion binding"/>
    <property type="evidence" value="ECO:0007669"/>
    <property type="project" value="UniProtKB-KW"/>
</dbReference>
<evidence type="ECO:0000259" key="9">
    <source>
        <dbReference type="PROSITE" id="PS51845"/>
    </source>
</evidence>
<feature type="region of interest" description="Disordered" evidence="7">
    <location>
        <begin position="92"/>
        <end position="125"/>
    </location>
</feature>
<comment type="similarity">
    <text evidence="6">Belongs to the cyclic nucleotide phosphodiesterase family.</text>
</comment>
<evidence type="ECO:0000256" key="2">
    <source>
        <dbReference type="ARBA" id="ARBA00022801"/>
    </source>
</evidence>
<gene>
    <name evidence="10" type="ORF">PGLA1383_LOCUS40814</name>
</gene>
<dbReference type="InterPro" id="IPR023088">
    <property type="entry name" value="PDEase"/>
</dbReference>
<evidence type="ECO:0000256" key="7">
    <source>
        <dbReference type="SAM" id="MobiDB-lite"/>
    </source>
</evidence>
<dbReference type="Gene3D" id="1.10.1300.10">
    <property type="entry name" value="3'5'-cyclic nucleotide phosphodiesterase, catalytic domain"/>
    <property type="match status" value="1"/>
</dbReference>
<dbReference type="GO" id="GO:0004114">
    <property type="term" value="F:3',5'-cyclic-nucleotide phosphodiesterase activity"/>
    <property type="evidence" value="ECO:0007669"/>
    <property type="project" value="InterPro"/>
</dbReference>
<feature type="binding site" evidence="4">
    <location>
        <position position="764"/>
    </location>
    <ligand>
        <name>AMP</name>
        <dbReference type="ChEBI" id="CHEBI:456215"/>
    </ligand>
</feature>
<name>A0A813G947_POLGL</name>
<dbReference type="GO" id="GO:0007165">
    <property type="term" value="P:signal transduction"/>
    <property type="evidence" value="ECO:0007669"/>
    <property type="project" value="InterPro"/>
</dbReference>
<dbReference type="EMBL" id="CAJNNV010028192">
    <property type="protein sequence ID" value="CAE8623560.1"/>
    <property type="molecule type" value="Genomic_DNA"/>
</dbReference>
<dbReference type="EC" id="3.1.4.-" evidence="6"/>
<keyword evidence="1 5" id="KW-0479">Metal-binding</keyword>
<feature type="active site" description="Proton donor" evidence="3">
    <location>
        <position position="604"/>
    </location>
</feature>
<feature type="binding site" evidence="5">
    <location>
        <position position="764"/>
    </location>
    <ligand>
        <name>Zn(2+)</name>
        <dbReference type="ChEBI" id="CHEBI:29105"/>
        <label>1</label>
    </ligand>
</feature>
<dbReference type="InterPro" id="IPR002073">
    <property type="entry name" value="PDEase_catalytic_dom"/>
</dbReference>
<dbReference type="PANTHER" id="PTHR11347">
    <property type="entry name" value="CYCLIC NUCLEOTIDE PHOSPHODIESTERASE"/>
    <property type="match status" value="1"/>
</dbReference>
<evidence type="ECO:0000256" key="3">
    <source>
        <dbReference type="PIRSR" id="PIRSR623088-1"/>
    </source>
</evidence>
<dbReference type="Proteomes" id="UP000654075">
    <property type="component" value="Unassembled WGS sequence"/>
</dbReference>
<feature type="compositionally biased region" description="Basic and acidic residues" evidence="7">
    <location>
        <begin position="102"/>
        <end position="125"/>
    </location>
</feature>